<organism evidence="2 3">
    <name type="scientific">Dioszegia hungarica</name>
    <dbReference type="NCBI Taxonomy" id="4972"/>
    <lineage>
        <taxon>Eukaryota</taxon>
        <taxon>Fungi</taxon>
        <taxon>Dikarya</taxon>
        <taxon>Basidiomycota</taxon>
        <taxon>Agaricomycotina</taxon>
        <taxon>Tremellomycetes</taxon>
        <taxon>Tremellales</taxon>
        <taxon>Bulleribasidiaceae</taxon>
        <taxon>Dioszegia</taxon>
    </lineage>
</organism>
<keyword evidence="3" id="KW-1185">Reference proteome</keyword>
<name>A0AA38HCQ6_9TREE</name>
<protein>
    <submittedName>
        <fullName evidence="2">Uncharacterized protein</fullName>
    </submittedName>
</protein>
<evidence type="ECO:0000313" key="2">
    <source>
        <dbReference type="EMBL" id="KAI9637354.1"/>
    </source>
</evidence>
<accession>A0AA38HCQ6</accession>
<feature type="region of interest" description="Disordered" evidence="1">
    <location>
        <begin position="139"/>
        <end position="191"/>
    </location>
</feature>
<gene>
    <name evidence="2" type="ORF">MKK02DRAFT_43280</name>
</gene>
<dbReference type="RefSeq" id="XP_052947131.1">
    <property type="nucleotide sequence ID" value="XM_053092353.1"/>
</dbReference>
<dbReference type="Proteomes" id="UP001164286">
    <property type="component" value="Unassembled WGS sequence"/>
</dbReference>
<reference evidence="2" key="1">
    <citation type="journal article" date="2022" name="G3 (Bethesda)">
        <title>High quality genome of the basidiomycete yeast Dioszegia hungarica PDD-24b-2 isolated from cloud water.</title>
        <authorList>
            <person name="Jarrige D."/>
            <person name="Haridas S."/>
            <person name="Bleykasten-Grosshans C."/>
            <person name="Joly M."/>
            <person name="Nadalig T."/>
            <person name="Sancelme M."/>
            <person name="Vuilleumier S."/>
            <person name="Grigoriev I.V."/>
            <person name="Amato P."/>
            <person name="Bringel F."/>
        </authorList>
    </citation>
    <scope>NUCLEOTIDE SEQUENCE</scope>
    <source>
        <strain evidence="2">PDD-24b-2</strain>
    </source>
</reference>
<comment type="caution">
    <text evidence="2">The sequence shown here is derived from an EMBL/GenBank/DDBJ whole genome shotgun (WGS) entry which is preliminary data.</text>
</comment>
<evidence type="ECO:0000256" key="1">
    <source>
        <dbReference type="SAM" id="MobiDB-lite"/>
    </source>
</evidence>
<dbReference type="AlphaFoldDB" id="A0AA38HCQ6"/>
<dbReference type="GeneID" id="77731558"/>
<proteinExistence type="predicted"/>
<sequence>MSAALRKVLSRPTNPAILPIPPRTTGNNVPKSLHKTRRTWAPNTTRADWAVSIPAAFKPDAVQLAYGGESSSAPAKRGEHVLKGVKMQMRRRKDVEKAGGIEGLLLSRPAKHLTPFGKQLRSALFAELHRVRAAAEADRAEMSQGLDNSPSHPLTADLSIPAPSHISEPPIPSATATDGGGEEAILTGSGI</sequence>
<feature type="region of interest" description="Disordered" evidence="1">
    <location>
        <begin position="1"/>
        <end position="34"/>
    </location>
</feature>
<dbReference type="EMBL" id="JAKWFO010000004">
    <property type="protein sequence ID" value="KAI9637354.1"/>
    <property type="molecule type" value="Genomic_DNA"/>
</dbReference>
<evidence type="ECO:0000313" key="3">
    <source>
        <dbReference type="Proteomes" id="UP001164286"/>
    </source>
</evidence>